<reference evidence="5 6" key="1">
    <citation type="submission" date="2019-09" db="EMBL/GenBank/DDBJ databases">
        <title>Goodfellowia gen. nov., a new genus of the Pseudonocardineae related to Actinoalloteichus, containing Goodfellowia coeruleoviolacea gen. nov., comb. nov. gen. nov., comb. nov.</title>
        <authorList>
            <person name="Labeda D."/>
        </authorList>
    </citation>
    <scope>NUCLEOTIDE SEQUENCE [LARGE SCALE GENOMIC DNA]</scope>
    <source>
        <strain evidence="5 6">AN110305</strain>
    </source>
</reference>
<keyword evidence="3" id="KW-0472">Membrane</keyword>
<evidence type="ECO:0000313" key="5">
    <source>
        <dbReference type="EMBL" id="KAA2246009.1"/>
    </source>
</evidence>
<organism evidence="5 6">
    <name type="scientific">Solihabitans fulvus</name>
    <dbReference type="NCBI Taxonomy" id="1892852"/>
    <lineage>
        <taxon>Bacteria</taxon>
        <taxon>Bacillati</taxon>
        <taxon>Actinomycetota</taxon>
        <taxon>Actinomycetes</taxon>
        <taxon>Pseudonocardiales</taxon>
        <taxon>Pseudonocardiaceae</taxon>
        <taxon>Solihabitans</taxon>
    </lineage>
</organism>
<keyword evidence="6" id="KW-1185">Reference proteome</keyword>
<keyword evidence="3" id="KW-1003">Cell membrane</keyword>
<dbReference type="Gene3D" id="2.50.20.20">
    <property type="match status" value="1"/>
</dbReference>
<keyword evidence="5" id="KW-0449">Lipoprotein</keyword>
<dbReference type="RefSeq" id="WP_149855296.1">
    <property type="nucleotide sequence ID" value="NZ_VUOB01000150.1"/>
</dbReference>
<evidence type="ECO:0000256" key="1">
    <source>
        <dbReference type="ARBA" id="ARBA00004196"/>
    </source>
</evidence>
<feature type="chain" id="PRO_5023094386" evidence="4">
    <location>
        <begin position="26"/>
        <end position="234"/>
    </location>
</feature>
<accession>A0A5B2W725</accession>
<dbReference type="PROSITE" id="PS51318">
    <property type="entry name" value="TAT"/>
    <property type="match status" value="1"/>
</dbReference>
<dbReference type="InterPro" id="IPR006311">
    <property type="entry name" value="TAT_signal"/>
</dbReference>
<keyword evidence="4" id="KW-0732">Signal</keyword>
<dbReference type="AlphaFoldDB" id="A0A5B2W725"/>
<reference evidence="5 6" key="2">
    <citation type="submission" date="2019-09" db="EMBL/GenBank/DDBJ databases">
        <authorList>
            <person name="Jin C."/>
        </authorList>
    </citation>
    <scope>NUCLEOTIDE SEQUENCE [LARGE SCALE GENOMIC DNA]</scope>
    <source>
        <strain evidence="5 6">AN110305</strain>
    </source>
</reference>
<gene>
    <name evidence="5" type="ORF">F0L68_40875</name>
</gene>
<dbReference type="Pfam" id="PF07161">
    <property type="entry name" value="LppX_LprAFG"/>
    <property type="match status" value="1"/>
</dbReference>
<sequence>MSTRRALLGSLAVAAALVTGCQPSASGPSGNTNSLPDGAQLLTKSAATMRTVDTAHFTIKVDGELPGISVQNAEGDLTRAGTAKGSGKIRELGQLVQVDFVLTADSLYLKGPTGGFQQLPASLTSTIYDPSAILNPDKGVAKVLGSVQGGKTESVDTVGGVEVYVVSGKVPRDVVSGLVPGITTDVTGKLSVTKDDKAQLLRAHFDVPGKDGKSSGVDVNLSDLNKPVTINAPS</sequence>
<dbReference type="InterPro" id="IPR029046">
    <property type="entry name" value="LolA/LolB/LppX"/>
</dbReference>
<evidence type="ECO:0000313" key="6">
    <source>
        <dbReference type="Proteomes" id="UP000323454"/>
    </source>
</evidence>
<proteinExistence type="inferred from homology"/>
<evidence type="ECO:0000256" key="3">
    <source>
        <dbReference type="ARBA" id="ARBA00022475"/>
    </source>
</evidence>
<evidence type="ECO:0000256" key="4">
    <source>
        <dbReference type="SAM" id="SignalP"/>
    </source>
</evidence>
<comment type="caution">
    <text evidence="5">The sequence shown here is derived from an EMBL/GenBank/DDBJ whole genome shotgun (WGS) entry which is preliminary data.</text>
</comment>
<dbReference type="InterPro" id="IPR009830">
    <property type="entry name" value="LppX/LprAFG"/>
</dbReference>
<comment type="subcellular location">
    <subcellularLocation>
        <location evidence="1">Cell envelope</location>
    </subcellularLocation>
</comment>
<dbReference type="SUPFAM" id="SSF89392">
    <property type="entry name" value="Prokaryotic lipoproteins and lipoprotein localization factors"/>
    <property type="match status" value="1"/>
</dbReference>
<protein>
    <submittedName>
        <fullName evidence="5">LppX_LprAFG lipoprotein</fullName>
    </submittedName>
</protein>
<dbReference type="GO" id="GO:0030313">
    <property type="term" value="C:cell envelope"/>
    <property type="evidence" value="ECO:0007669"/>
    <property type="project" value="UniProtKB-SubCell"/>
</dbReference>
<dbReference type="CDD" id="cd16334">
    <property type="entry name" value="LppX-like"/>
    <property type="match status" value="1"/>
</dbReference>
<evidence type="ECO:0000256" key="2">
    <source>
        <dbReference type="ARBA" id="ARBA00009194"/>
    </source>
</evidence>
<dbReference type="Proteomes" id="UP000323454">
    <property type="component" value="Unassembled WGS sequence"/>
</dbReference>
<dbReference type="EMBL" id="VUOB01000150">
    <property type="protein sequence ID" value="KAA2246009.1"/>
    <property type="molecule type" value="Genomic_DNA"/>
</dbReference>
<dbReference type="OrthoDB" id="4763237at2"/>
<feature type="signal peptide" evidence="4">
    <location>
        <begin position="1"/>
        <end position="25"/>
    </location>
</feature>
<name>A0A5B2W725_9PSEU</name>
<comment type="similarity">
    <text evidence="2">Belongs to the LppX/LprAFG lipoprotein family.</text>
</comment>
<dbReference type="PROSITE" id="PS51257">
    <property type="entry name" value="PROKAR_LIPOPROTEIN"/>
    <property type="match status" value="1"/>
</dbReference>